<reference evidence="2 3" key="1">
    <citation type="submission" date="2023-05" db="EMBL/GenBank/DDBJ databases">
        <title>Streptantibioticus silvisoli sp. nov., acidotolerant actinomycetes 1 from pine litter.</title>
        <authorList>
            <person name="Swiecimska M."/>
            <person name="Golinska P."/>
            <person name="Sangal V."/>
            <person name="Wachnowicz B."/>
            <person name="Goodfellow M."/>
        </authorList>
    </citation>
    <scope>NUCLEOTIDE SEQUENCE [LARGE SCALE GENOMIC DNA]</scope>
    <source>
        <strain evidence="2 3">DSM 42109</strain>
    </source>
</reference>
<gene>
    <name evidence="2" type="ORF">NMN56_030600</name>
</gene>
<feature type="region of interest" description="Disordered" evidence="1">
    <location>
        <begin position="47"/>
        <end position="81"/>
    </location>
</feature>
<keyword evidence="3" id="KW-1185">Reference proteome</keyword>
<dbReference type="Proteomes" id="UP001214441">
    <property type="component" value="Unassembled WGS sequence"/>
</dbReference>
<evidence type="ECO:0000313" key="3">
    <source>
        <dbReference type="Proteomes" id="UP001214441"/>
    </source>
</evidence>
<accession>A0ABT7A4D9</accession>
<proteinExistence type="predicted"/>
<comment type="caution">
    <text evidence="2">The sequence shown here is derived from an EMBL/GenBank/DDBJ whole genome shotgun (WGS) entry which is preliminary data.</text>
</comment>
<name>A0ABT7A4D9_9ACTN</name>
<evidence type="ECO:0000313" key="2">
    <source>
        <dbReference type="EMBL" id="MDJ1136219.1"/>
    </source>
</evidence>
<organism evidence="2 3">
    <name type="scientific">Streptomyces iconiensis</name>
    <dbReference type="NCBI Taxonomy" id="1384038"/>
    <lineage>
        <taxon>Bacteria</taxon>
        <taxon>Bacillati</taxon>
        <taxon>Actinomycetota</taxon>
        <taxon>Actinomycetes</taxon>
        <taxon>Kitasatosporales</taxon>
        <taxon>Streptomycetaceae</taxon>
        <taxon>Streptomyces</taxon>
    </lineage>
</organism>
<dbReference type="RefSeq" id="WP_274043072.1">
    <property type="nucleotide sequence ID" value="NZ_JANCPR020000037.1"/>
</dbReference>
<feature type="compositionally biased region" description="Basic residues" evidence="1">
    <location>
        <begin position="72"/>
        <end position="81"/>
    </location>
</feature>
<sequence length="81" mass="8712">MKHRIHAPVKEFTGVVAGVHFADGQAETENDNVVAYFLRQGYAVKAIGNEPQPEPLEPSGKPDDAPPDGKAGRTRSKTKEG</sequence>
<protein>
    <submittedName>
        <fullName evidence="2">Uncharacterized protein</fullName>
    </submittedName>
</protein>
<evidence type="ECO:0000256" key="1">
    <source>
        <dbReference type="SAM" id="MobiDB-lite"/>
    </source>
</evidence>
<dbReference type="EMBL" id="JANCPR020000037">
    <property type="protein sequence ID" value="MDJ1136219.1"/>
    <property type="molecule type" value="Genomic_DNA"/>
</dbReference>